<keyword evidence="1" id="KW-0812">Transmembrane</keyword>
<proteinExistence type="predicted"/>
<evidence type="ECO:0000256" key="1">
    <source>
        <dbReference type="SAM" id="Phobius"/>
    </source>
</evidence>
<keyword evidence="3" id="KW-1185">Reference proteome</keyword>
<comment type="caution">
    <text evidence="2">The sequence shown here is derived from an EMBL/GenBank/DDBJ whole genome shotgun (WGS) entry which is preliminary data.</text>
</comment>
<evidence type="ECO:0000313" key="2">
    <source>
        <dbReference type="EMBL" id="KAH0452610.1"/>
    </source>
</evidence>
<sequence length="255" mass="27438">MESSVCLIHPLRSQIRSSREVQLSLFVRIASSVPESKSDIAARDLGFAATINLAVAVIVAVAATLYLNVAVTIILALETPPARKLPLISPPICCASPPGGHCQCRVPYDCLRGLRGVGNPPPERMETSNLEVKLLKLHASGEPESNGELKARDDALNDDVQITCFTEDLHDATLHFQIIRFSKQAAMEVPSGSWTVNEFALDIGAASYLAPENLWIGNWAVLEIWTAIVASVYSGTAEGYMLGSFGLIVVVDIVV</sequence>
<evidence type="ECO:0000313" key="3">
    <source>
        <dbReference type="Proteomes" id="UP000775213"/>
    </source>
</evidence>
<reference evidence="2 3" key="1">
    <citation type="journal article" date="2021" name="Hortic Res">
        <title>Chromosome-scale assembly of the Dendrobium chrysotoxum genome enhances the understanding of orchid evolution.</title>
        <authorList>
            <person name="Zhang Y."/>
            <person name="Zhang G.Q."/>
            <person name="Zhang D."/>
            <person name="Liu X.D."/>
            <person name="Xu X.Y."/>
            <person name="Sun W.H."/>
            <person name="Yu X."/>
            <person name="Zhu X."/>
            <person name="Wang Z.W."/>
            <person name="Zhao X."/>
            <person name="Zhong W.Y."/>
            <person name="Chen H."/>
            <person name="Yin W.L."/>
            <person name="Huang T."/>
            <person name="Niu S.C."/>
            <person name="Liu Z.J."/>
        </authorList>
    </citation>
    <scope>NUCLEOTIDE SEQUENCE [LARGE SCALE GENOMIC DNA]</scope>
    <source>
        <strain evidence="2">Lindl</strain>
    </source>
</reference>
<organism evidence="2 3">
    <name type="scientific">Dendrobium chrysotoxum</name>
    <name type="common">Orchid</name>
    <dbReference type="NCBI Taxonomy" id="161865"/>
    <lineage>
        <taxon>Eukaryota</taxon>
        <taxon>Viridiplantae</taxon>
        <taxon>Streptophyta</taxon>
        <taxon>Embryophyta</taxon>
        <taxon>Tracheophyta</taxon>
        <taxon>Spermatophyta</taxon>
        <taxon>Magnoliopsida</taxon>
        <taxon>Liliopsida</taxon>
        <taxon>Asparagales</taxon>
        <taxon>Orchidaceae</taxon>
        <taxon>Epidendroideae</taxon>
        <taxon>Malaxideae</taxon>
        <taxon>Dendrobiinae</taxon>
        <taxon>Dendrobium</taxon>
    </lineage>
</organism>
<keyword evidence="1" id="KW-0472">Membrane</keyword>
<gene>
    <name evidence="2" type="ORF">IEQ34_019909</name>
</gene>
<name>A0AAV7FSJ0_DENCH</name>
<dbReference type="EMBL" id="JAGFBR010000017">
    <property type="protein sequence ID" value="KAH0452610.1"/>
    <property type="molecule type" value="Genomic_DNA"/>
</dbReference>
<accession>A0AAV7FSJ0</accession>
<dbReference type="AlphaFoldDB" id="A0AAV7FSJ0"/>
<feature type="transmembrane region" description="Helical" evidence="1">
    <location>
        <begin position="53"/>
        <end position="77"/>
    </location>
</feature>
<keyword evidence="1" id="KW-1133">Transmembrane helix</keyword>
<protein>
    <submittedName>
        <fullName evidence="2">Uncharacterized protein</fullName>
    </submittedName>
</protein>
<dbReference type="Proteomes" id="UP000775213">
    <property type="component" value="Unassembled WGS sequence"/>
</dbReference>